<keyword evidence="2" id="KW-1185">Reference proteome</keyword>
<dbReference type="KEGG" id="rbc:BN938_1717"/>
<reference evidence="1 2" key="1">
    <citation type="journal article" date="2015" name="Genome Announc.">
        <title>Complete Genome Sequence of the Novel Leech Symbiont Mucinivorans hirudinis M3T.</title>
        <authorList>
            <person name="Nelson M.C."/>
            <person name="Bomar L."/>
            <person name="Graf J."/>
        </authorList>
    </citation>
    <scope>NUCLEOTIDE SEQUENCE [LARGE SCALE GENOMIC DNA]</scope>
    <source>
        <strain evidence="2">M3</strain>
    </source>
</reference>
<dbReference type="EMBL" id="HG934468">
    <property type="protein sequence ID" value="CDN31797.1"/>
    <property type="molecule type" value="Genomic_DNA"/>
</dbReference>
<dbReference type="AlphaFoldDB" id="A0A060R8J8"/>
<evidence type="ECO:0000313" key="1">
    <source>
        <dbReference type="EMBL" id="CDN31797.1"/>
    </source>
</evidence>
<accession>A0A060R8J8</accession>
<dbReference type="eggNOG" id="COG0849">
    <property type="taxonomic scope" value="Bacteria"/>
</dbReference>
<dbReference type="Proteomes" id="UP000027616">
    <property type="component" value="Chromosome I"/>
</dbReference>
<name>A0A060R8J8_9BACT</name>
<dbReference type="STRING" id="1433126.BN938_1717"/>
<protein>
    <submittedName>
        <fullName evidence="1">Uncharacterized protein</fullName>
    </submittedName>
</protein>
<dbReference type="HOGENOM" id="CLU_278452_0_0_10"/>
<dbReference type="InterPro" id="IPR043129">
    <property type="entry name" value="ATPase_NBD"/>
</dbReference>
<dbReference type="PATRIC" id="fig|1433126.3.peg.1693"/>
<dbReference type="OrthoDB" id="1028138at2"/>
<proteinExistence type="predicted"/>
<sequence>MAKVFRLHKGASDTIKDWQTSSVLGSSQISEIQDPEGGNVEKEITSIPSPFARIDLVKTAFEEIVNNNTFDLDGRIAGAERKKTIYHKMVSDSLDVGEIFFNIQKLNDKFEILYWDKTEDLKELLQSSNDAHRSVGETIDMFLKQDSNINPSMDAQMYNFNKMQRIYMLNYIGPGKPSQLNIIGATSPCTLFFSTANSLSYVSSNVSFGQDRPFDNDIKPLYKRDFEYIKYLWAFKASYENFSEDFKAVDEYFAQTYSKLDDKKKNVLDEIDRNYIDNYQQIEITDINNKVEILGHPLHKRQTTSFVNSDFTVDSKIFQGKRPLVLPIEAGNTYTSLFYVTENWSKTDKAPIFDAIHWGERKLQDGTLYPYLTISDILGDTIVRMPYELNAKFYFDGNISNKDFSYLLPLTPLFFEFFSVDDLMGHMHDGKKMIELRENAGGVSVLIRIPIKGKGVVKYVEYQRSYFIDGVVDVNGNKGRLIDKRFGVGIMPLIAFKDNESAHYRIALFDKGSKKVELQMYFNQELIKAKGKVVRREKEDVCSVESYVIDNKIDRIEVQIEGVSNFILPKFKSHSGSAKFVFAVDFGTTNTHVEYSIDNAPSQSFNILSDDMQIQRLHIDYGEDNGDIGAAFDDNLIPRSIGHSEMYQFPIRTAFAEHNKIDYDKATYSLASGNIPFRYEKAPTPRHNNVKTELKWSTQKKHQVKLFLDNIYILLRNKVLLNGGNLSATKIIWFYPASMTEAQCNTFKKIWNELYVKYFGADCDNIISMSESVAPYSYYIKKRGGKEPIVTIDIGGGTTDIYVVENKDPKILSSFRFASNALFGDGYNWDSDNNGFVRLYKKEFVDSLTNNGLYTLQSAFNIIEKGKSSSDITAFFFALSHNHEVRSKNVPSLNFLDKLQDNEQLKYVFIIFYSAILYYVALIMKAKGLGMPLTIAFSGNGSKTLAVLSSENDTLTKYMKLIFESVYDQKYDKHNDIEIRYDANPKESTCKGGILNPEPQNFDNIENIKCALLGINDSEFIDKRPLDSVDEKLLQQVVGEVDRFVDFIFALNQSNDSFFVKKFNADAKIAGVVRDICRKNLMEYAKQGVENRTSELRSWGAEEQIDETLFFMPIVGMLNNLARELSNL</sequence>
<evidence type="ECO:0000313" key="2">
    <source>
        <dbReference type="Proteomes" id="UP000027616"/>
    </source>
</evidence>
<dbReference type="SUPFAM" id="SSF53067">
    <property type="entry name" value="Actin-like ATPase domain"/>
    <property type="match status" value="1"/>
</dbReference>
<gene>
    <name evidence="1" type="ORF">BN938_1717</name>
</gene>
<organism evidence="1 2">
    <name type="scientific">Mucinivorans hirudinis</name>
    <dbReference type="NCBI Taxonomy" id="1433126"/>
    <lineage>
        <taxon>Bacteria</taxon>
        <taxon>Pseudomonadati</taxon>
        <taxon>Bacteroidota</taxon>
        <taxon>Bacteroidia</taxon>
        <taxon>Bacteroidales</taxon>
        <taxon>Rikenellaceae</taxon>
        <taxon>Mucinivorans</taxon>
    </lineage>
</organism>